<comment type="pathway">
    <text evidence="1 5">Glycan metabolism; L-arabinan degradation.</text>
</comment>
<accession>A0A2T0JY75</accession>
<dbReference type="EMBL" id="PVMZ01000024">
    <property type="protein sequence ID" value="PRX13831.1"/>
    <property type="molecule type" value="Genomic_DNA"/>
</dbReference>
<dbReference type="UniPathway" id="UPA00667"/>
<evidence type="ECO:0000313" key="10">
    <source>
        <dbReference type="Proteomes" id="UP000239415"/>
    </source>
</evidence>
<feature type="binding site" evidence="7">
    <location>
        <position position="139"/>
    </location>
    <ligand>
        <name>substrate</name>
    </ligand>
</feature>
<dbReference type="PIRSF" id="PIRSF026534">
    <property type="entry name" value="Endo_alpha-L-arabinosidase"/>
    <property type="match status" value="1"/>
</dbReference>
<evidence type="ECO:0000256" key="5">
    <source>
        <dbReference type="PIRNR" id="PIRNR026534"/>
    </source>
</evidence>
<reference evidence="9 10" key="1">
    <citation type="submission" date="2018-03" db="EMBL/GenBank/DDBJ databases">
        <title>Genomic Encyclopedia of Archaeal and Bacterial Type Strains, Phase II (KMG-II): from individual species to whole genera.</title>
        <authorList>
            <person name="Goeker M."/>
        </authorList>
    </citation>
    <scope>NUCLEOTIDE SEQUENCE [LARGE SCALE GENOMIC DNA]</scope>
    <source>
        <strain evidence="9 10">DSM 43146</strain>
    </source>
</reference>
<dbReference type="GO" id="GO:0031222">
    <property type="term" value="P:arabinan catabolic process"/>
    <property type="evidence" value="ECO:0007669"/>
    <property type="project" value="UniProtKB-UniPathway"/>
</dbReference>
<evidence type="ECO:0000256" key="4">
    <source>
        <dbReference type="ARBA" id="ARBA00023295"/>
    </source>
</evidence>
<feature type="binding site" evidence="7">
    <location>
        <begin position="174"/>
        <end position="177"/>
    </location>
    <ligand>
        <name>substrate</name>
    </ligand>
</feature>
<dbReference type="InterPro" id="IPR006710">
    <property type="entry name" value="Glyco_hydro_43"/>
</dbReference>
<dbReference type="InterPro" id="IPR023296">
    <property type="entry name" value="Glyco_hydro_beta-prop_sf"/>
</dbReference>
<comment type="similarity">
    <text evidence="2 5">Belongs to the glycosyl hydrolase 43 family.</text>
</comment>
<feature type="site" description="Important for catalytic activity, responsible for pKa modulation of the active site Glu and correct orientation of both the proton donor and substrate" evidence="8">
    <location>
        <position position="177"/>
    </location>
</feature>
<dbReference type="Proteomes" id="UP000239415">
    <property type="component" value="Unassembled WGS sequence"/>
</dbReference>
<evidence type="ECO:0000256" key="2">
    <source>
        <dbReference type="ARBA" id="ARBA00009865"/>
    </source>
</evidence>
<feature type="binding site" evidence="7">
    <location>
        <position position="62"/>
    </location>
    <ligand>
        <name>substrate</name>
    </ligand>
</feature>
<evidence type="ECO:0000256" key="8">
    <source>
        <dbReference type="PIRSR" id="PIRSR026534-3"/>
    </source>
</evidence>
<feature type="binding site" evidence="7">
    <location>
        <begin position="194"/>
        <end position="196"/>
    </location>
    <ligand>
        <name>substrate</name>
    </ligand>
</feature>
<keyword evidence="10" id="KW-1185">Reference proteome</keyword>
<dbReference type="InterPro" id="IPR050727">
    <property type="entry name" value="GH43_arabinanases"/>
</dbReference>
<evidence type="ECO:0000256" key="6">
    <source>
        <dbReference type="PIRSR" id="PIRSR026534-1"/>
    </source>
</evidence>
<dbReference type="Pfam" id="PF04616">
    <property type="entry name" value="Glyco_hydro_43"/>
    <property type="match status" value="1"/>
</dbReference>
<dbReference type="InterPro" id="IPR016840">
    <property type="entry name" value="Glyco_hydro_43_endo_a_Ara-ase"/>
</dbReference>
<evidence type="ECO:0000256" key="3">
    <source>
        <dbReference type="ARBA" id="ARBA00022801"/>
    </source>
</evidence>
<gene>
    <name evidence="9" type="ORF">CLV67_12420</name>
</gene>
<dbReference type="Gene3D" id="2.115.10.20">
    <property type="entry name" value="Glycosyl hydrolase domain, family 43"/>
    <property type="match status" value="1"/>
</dbReference>
<proteinExistence type="inferred from homology"/>
<name>A0A2T0JY75_9ACTN</name>
<dbReference type="PANTHER" id="PTHR43301:SF3">
    <property type="entry name" value="ARABINAN ENDO-1,5-ALPHA-L-ARABINOSIDASE A-RELATED"/>
    <property type="match status" value="1"/>
</dbReference>
<dbReference type="AlphaFoldDB" id="A0A2T0JY75"/>
<feature type="site" description="Important for substrate recognition" evidence="8">
    <location>
        <position position="298"/>
    </location>
</feature>
<feature type="active site" description="Proton acceptor" evidence="6">
    <location>
        <position position="62"/>
    </location>
</feature>
<evidence type="ECO:0000256" key="7">
    <source>
        <dbReference type="PIRSR" id="PIRSR026534-2"/>
    </source>
</evidence>
<evidence type="ECO:0000313" key="9">
    <source>
        <dbReference type="EMBL" id="PRX13831.1"/>
    </source>
</evidence>
<keyword evidence="3 5" id="KW-0378">Hydrolase</keyword>
<dbReference type="SUPFAM" id="SSF75005">
    <property type="entry name" value="Arabinanase/levansucrase/invertase"/>
    <property type="match status" value="1"/>
</dbReference>
<protein>
    <submittedName>
        <fullName evidence="9">Arabinan endo-1,5-alpha-L-arabinosidase</fullName>
    </submittedName>
</protein>
<keyword evidence="4 5" id="KW-0326">Glycosidase</keyword>
<dbReference type="CDD" id="cd08998">
    <property type="entry name" value="GH43_Arb43a-like"/>
    <property type="match status" value="1"/>
</dbReference>
<dbReference type="RefSeq" id="WP_170154206.1">
    <property type="nucleotide sequence ID" value="NZ_BOMO01000189.1"/>
</dbReference>
<dbReference type="GO" id="GO:0046558">
    <property type="term" value="F:arabinan endo-1,5-alpha-L-arabinosidase activity"/>
    <property type="evidence" value="ECO:0007669"/>
    <property type="project" value="InterPro"/>
</dbReference>
<organism evidence="9 10">
    <name type="scientific">Actinoplanes italicus</name>
    <dbReference type="NCBI Taxonomy" id="113567"/>
    <lineage>
        <taxon>Bacteria</taxon>
        <taxon>Bacillati</taxon>
        <taxon>Actinomycetota</taxon>
        <taxon>Actinomycetes</taxon>
        <taxon>Micromonosporales</taxon>
        <taxon>Micromonosporaceae</taxon>
        <taxon>Actinoplanes</taxon>
    </lineage>
</organism>
<feature type="active site" description="Proton donor" evidence="6">
    <location>
        <position position="228"/>
    </location>
</feature>
<dbReference type="PANTHER" id="PTHR43301">
    <property type="entry name" value="ARABINAN ENDO-1,5-ALPHA-L-ARABINOSIDASE"/>
    <property type="match status" value="1"/>
</dbReference>
<sequence>MSVTPRLVRRTTLVAAVLVAALVTGIAVLRAYNGGMPAAPTAVAPSVYPEPRFLLGDDGVHDPTIVEKPGGGYLLAHTGDNLRLRTSADLETFTDAGPAFPGGAAWTTGYTKGSTALWAPDISYHKDRFYLYYSASTFGSNHSAIFLATSTTGESGTWTHHGMVIGSSQGSNFNAIDPHLYVDDGGRWWLTFGSFWSGIQQISLDPATGLRSGAAMTALATRGDTAVEAPYLSKHGDHYYLWLSFDACCKGAASTYRTLVGRSDRPDGPFTDRNGTPLTAGGGTEILSGHGSVHGPGHPAVLDTAGGELLIYHYYADTGTPHLGINSIGYDADGWPFAH</sequence>
<comment type="caution">
    <text evidence="9">The sequence shown here is derived from an EMBL/GenBank/DDBJ whole genome shotgun (WGS) entry which is preliminary data.</text>
</comment>
<evidence type="ECO:0000256" key="1">
    <source>
        <dbReference type="ARBA" id="ARBA00004834"/>
    </source>
</evidence>